<dbReference type="InterPro" id="IPR019734">
    <property type="entry name" value="TPR_rpt"/>
</dbReference>
<feature type="compositionally biased region" description="Polar residues" evidence="2">
    <location>
        <begin position="309"/>
        <end position="319"/>
    </location>
</feature>
<dbReference type="Pfam" id="PF17874">
    <property type="entry name" value="TPR_MalT"/>
    <property type="match status" value="1"/>
</dbReference>
<feature type="domain" description="Novel STAND NTPase 5" evidence="5">
    <location>
        <begin position="389"/>
        <end position="487"/>
    </location>
</feature>
<dbReference type="Proteomes" id="UP000439022">
    <property type="component" value="Unassembled WGS sequence"/>
</dbReference>
<keyword evidence="1" id="KW-0802">TPR repeat</keyword>
<dbReference type="InterPro" id="IPR041617">
    <property type="entry name" value="TPR_MalT"/>
</dbReference>
<evidence type="ECO:0000259" key="4">
    <source>
        <dbReference type="Pfam" id="PF17874"/>
    </source>
</evidence>
<dbReference type="InterPro" id="IPR057574">
    <property type="entry name" value="nSTAND_NTPase5_dom"/>
</dbReference>
<dbReference type="RefSeq" id="WP_151162054.1">
    <property type="nucleotide sequence ID" value="NZ_WKJO01000001.1"/>
</dbReference>
<dbReference type="EMBL" id="WKJO01000001">
    <property type="protein sequence ID" value="MRX21455.1"/>
    <property type="molecule type" value="Genomic_DNA"/>
</dbReference>
<evidence type="ECO:0000256" key="2">
    <source>
        <dbReference type="SAM" id="MobiDB-lite"/>
    </source>
</evidence>
<dbReference type="Pfam" id="PF08350">
    <property type="entry name" value="FilR1_middle"/>
    <property type="match status" value="1"/>
</dbReference>
<feature type="domain" description="MalT-like TPR region" evidence="4">
    <location>
        <begin position="818"/>
        <end position="1118"/>
    </location>
</feature>
<reference evidence="7 8" key="1">
    <citation type="submission" date="2019-11" db="EMBL/GenBank/DDBJ databases">
        <title>Whole genome sequence of Haloferax sp. MBLA0076.</title>
        <authorList>
            <person name="Seo M.-J."/>
            <person name="Cho E.-S."/>
        </authorList>
    </citation>
    <scope>NUCLEOTIDE SEQUENCE [LARGE SCALE GENOMIC DNA]</scope>
    <source>
        <strain evidence="7 8">MBLA0076</strain>
    </source>
</reference>
<protein>
    <submittedName>
        <fullName evidence="7">Tetratricopeptide repeat protein</fullName>
    </submittedName>
</protein>
<dbReference type="SUPFAM" id="SSF48452">
    <property type="entry name" value="TPR-like"/>
    <property type="match status" value="2"/>
</dbReference>
<feature type="repeat" description="TPR" evidence="1">
    <location>
        <begin position="1086"/>
        <end position="1119"/>
    </location>
</feature>
<dbReference type="Gene3D" id="1.10.10.10">
    <property type="entry name" value="Winged helix-like DNA-binding domain superfamily/Winged helix DNA-binding domain"/>
    <property type="match status" value="1"/>
</dbReference>
<organism evidence="7 8">
    <name type="scientific">Haloferax litoreum</name>
    <dbReference type="NCBI Taxonomy" id="2666140"/>
    <lineage>
        <taxon>Archaea</taxon>
        <taxon>Methanobacteriati</taxon>
        <taxon>Methanobacteriota</taxon>
        <taxon>Stenosarchaea group</taxon>
        <taxon>Halobacteria</taxon>
        <taxon>Halobacteriales</taxon>
        <taxon>Haloferacaceae</taxon>
        <taxon>Haloferax</taxon>
    </lineage>
</organism>
<sequence>MTSENEHVADHLELVFDRFDFLRALDSDSLDKRDLADYLGYSRSTVDRAIRDLTASGLVVARQGSFSISLKGRYVLTLFQSCHDDLADLLELDSIISKESADYPLPLPVLLGSDVQQTVSTSPDRPIEELSAQLASTSHGTFVFARRPNHAYMERLTRWIADGHSCRILAPEPVVTAMWRESPLLLETIHAVDNCAIRTGEVPPFSFLLGVVGGTPHLTVVDYDADRHPRCVIQNTSDESVRWGRSRAQSLWNEATPFDLDGETDETAVGGDTIDASEITPPGGADTSDSPDVAEDPAGATETGPRAASETQDSGTQLPTTLQSQGFVRLSPEYFDRVGVSAPLACWRAGFDLAEVRKGYALDRERPTPDGRENVTDDVVARLRAGEDHVVVGPPGSGKSTVCMSVASRWYESERGTVLYRKSGRREPFSATAHLSAYLAETPGHTLVVVEDATRSEANDIFELVREFADDDRVTFLLDSRENEWLEGHLRGSARLESHRTQAIDVVSVPPVDARERERIVEHFEETVGRTIDLDPEEFLPSEEDELAPGEMYLFFHRLARHAEPTTYGDAAPTTLLDDIDGVYEDLLAVDEELAVDVGVLVNLLNASGIDVDVPLAYALAESTHDESVVESALDELERSVLYSTFGDTESDRVRTVHETWSTRFLQRLLDIESERRARRRFEHCLGSLFSLVEDESERRRVQSVFGGTADIIRTIDDDPASWGDHLVENVFQLGVNNPTLSELFAETEYSDIDVPTTCDSALRLDVRRWRARMFVNGGELDRAEREFRTLSELTGEVLSDETRTRARADGFAGLSEVARYHGDFDRAREAAEAALDRFEQVDDDVGRSDVLNAMGSIERHLGELDSATEYYERALELRRAVGDEAKVASTLANLGQVEMSLGCYDEAREHAEQSLQIRRDIHYRWGEALSISLMGIIELEDGTLDDAERYTRLALDIRHDIGDSMGAASSSNNLARIEFEQGAVTDARARFEELSSSLNDDQLDWIRGHVHLGLGAVLLELGDSDAVFEHIDAAVDVLEPGTSKLVEAQMIRARAHLDCGELAVARSLTEDTVDKIPTLNREARAHVHLAYGLTLVEDGEIDDGLQSLESAVEVAPSRVFEGRCLCFLSDALRTVGRPTDALDKLERAVECFSTVEAGVRARKTALDAIELAEEIGNDSSIANLETHLD</sequence>
<evidence type="ECO:0000313" key="7">
    <source>
        <dbReference type="EMBL" id="MRX21455.1"/>
    </source>
</evidence>
<dbReference type="PROSITE" id="PS50005">
    <property type="entry name" value="TPR"/>
    <property type="match status" value="2"/>
</dbReference>
<dbReference type="InterPro" id="IPR036390">
    <property type="entry name" value="WH_DNA-bd_sf"/>
</dbReference>
<dbReference type="InterPro" id="IPR011990">
    <property type="entry name" value="TPR-like_helical_dom_sf"/>
</dbReference>
<dbReference type="SMART" id="SM00028">
    <property type="entry name" value="TPR"/>
    <property type="match status" value="6"/>
</dbReference>
<evidence type="ECO:0000259" key="3">
    <source>
        <dbReference type="Pfam" id="PF08350"/>
    </source>
</evidence>
<evidence type="ECO:0000259" key="5">
    <source>
        <dbReference type="Pfam" id="PF25199"/>
    </source>
</evidence>
<dbReference type="SUPFAM" id="SSF52540">
    <property type="entry name" value="P-loop containing nucleoside triphosphate hydrolases"/>
    <property type="match status" value="1"/>
</dbReference>
<dbReference type="InterPro" id="IPR036388">
    <property type="entry name" value="WH-like_DNA-bd_sf"/>
</dbReference>
<feature type="region of interest" description="Disordered" evidence="2">
    <location>
        <begin position="254"/>
        <end position="319"/>
    </location>
</feature>
<dbReference type="InterPro" id="IPR027417">
    <property type="entry name" value="P-loop_NTPase"/>
</dbReference>
<feature type="domain" description="HVO-A0261-like N-terminal" evidence="6">
    <location>
        <begin position="16"/>
        <end position="84"/>
    </location>
</feature>
<dbReference type="AlphaFoldDB" id="A0A6A8GEE1"/>
<dbReference type="SUPFAM" id="SSF46785">
    <property type="entry name" value="Winged helix' DNA-binding domain"/>
    <property type="match status" value="1"/>
</dbReference>
<evidence type="ECO:0000259" key="6">
    <source>
        <dbReference type="Pfam" id="PF25213"/>
    </source>
</evidence>
<dbReference type="InterPro" id="IPR057527">
    <property type="entry name" value="HVO_A0261-like_N"/>
</dbReference>
<name>A0A6A8GEE1_9EURY</name>
<evidence type="ECO:0000313" key="8">
    <source>
        <dbReference type="Proteomes" id="UP000439022"/>
    </source>
</evidence>
<evidence type="ECO:0000256" key="1">
    <source>
        <dbReference type="PROSITE-ProRule" id="PRU00339"/>
    </source>
</evidence>
<proteinExistence type="predicted"/>
<dbReference type="Gene3D" id="1.25.40.10">
    <property type="entry name" value="Tetratricopeptide repeat domain"/>
    <property type="match status" value="2"/>
</dbReference>
<feature type="repeat" description="TPR" evidence="1">
    <location>
        <begin position="849"/>
        <end position="882"/>
    </location>
</feature>
<dbReference type="PANTHER" id="PTHR10098">
    <property type="entry name" value="RAPSYN-RELATED"/>
    <property type="match status" value="1"/>
</dbReference>
<comment type="caution">
    <text evidence="7">The sequence shown here is derived from an EMBL/GenBank/DDBJ whole genome shotgun (WGS) entry which is preliminary data.</text>
</comment>
<accession>A0A6A8GEE1</accession>
<dbReference type="InterPro" id="IPR013561">
    <property type="entry name" value="FilR1_middle_dom"/>
</dbReference>
<dbReference type="Gene3D" id="3.40.50.300">
    <property type="entry name" value="P-loop containing nucleotide triphosphate hydrolases"/>
    <property type="match status" value="1"/>
</dbReference>
<keyword evidence="8" id="KW-1185">Reference proteome</keyword>
<feature type="domain" description="Methanogenesis regulatory protein FilR1 middle" evidence="3">
    <location>
        <begin position="123"/>
        <end position="253"/>
    </location>
</feature>
<dbReference type="Pfam" id="PF25199">
    <property type="entry name" value="nSTAND_NTPase5"/>
    <property type="match status" value="1"/>
</dbReference>
<gene>
    <name evidence="7" type="ORF">GJR96_05725</name>
</gene>
<dbReference type="Pfam" id="PF25213">
    <property type="entry name" value="HVO_A0261_N"/>
    <property type="match status" value="1"/>
</dbReference>